<dbReference type="SMART" id="SM00849">
    <property type="entry name" value="Lactamase_B"/>
    <property type="match status" value="1"/>
</dbReference>
<sequence>MMKIRHLGHSCLAVEAAGLRLLVDPGSFSDPDAVLAAGPYDAVAITHQHADHVAPALLARVLEASPEARVLAEPQTAAGLRGERELPGGAFEGALGADQLVELPAGALERVGAVEVGAVGGEHAIIHPDIPRVGNSGLVISAPGEPLLGVTGDSLEVVPEFAGIDVLAFAVVAPWSKMQETIDFLRAVRPVLALPVHDNVVSTQGRTIFIAQSTNLAPEGTEVRDWPEGERVVEVAAAG</sequence>
<proteinExistence type="predicted"/>
<accession>A0ABY4N6T5</accession>
<organism evidence="2 3">
    <name type="scientific">Brachybacterium kimchii</name>
    <dbReference type="NCBI Taxonomy" id="2942909"/>
    <lineage>
        <taxon>Bacteria</taxon>
        <taxon>Bacillati</taxon>
        <taxon>Actinomycetota</taxon>
        <taxon>Actinomycetes</taxon>
        <taxon>Micrococcales</taxon>
        <taxon>Dermabacteraceae</taxon>
        <taxon>Brachybacterium</taxon>
    </lineage>
</organism>
<dbReference type="Gene3D" id="3.60.15.10">
    <property type="entry name" value="Ribonuclease Z/Hydroxyacylglutathione hydrolase-like"/>
    <property type="match status" value="1"/>
</dbReference>
<dbReference type="Pfam" id="PF13483">
    <property type="entry name" value="Lactamase_B_3"/>
    <property type="match status" value="1"/>
</dbReference>
<reference evidence="2" key="1">
    <citation type="submission" date="2022-05" db="EMBL/GenBank/DDBJ databases">
        <title>Genomic analysis of Brachybacterium sp. CBA3104.</title>
        <authorList>
            <person name="Roh S.W."/>
            <person name="Kim Y.B."/>
            <person name="Kim Y."/>
        </authorList>
    </citation>
    <scope>NUCLEOTIDE SEQUENCE</scope>
    <source>
        <strain evidence="2">CBA3104</strain>
    </source>
</reference>
<protein>
    <submittedName>
        <fullName evidence="2">MBL fold metallo-hydrolase</fullName>
    </submittedName>
</protein>
<name>A0ABY4N6T5_9MICO</name>
<feature type="domain" description="Metallo-beta-lactamase" evidence="1">
    <location>
        <begin position="8"/>
        <end position="197"/>
    </location>
</feature>
<dbReference type="EMBL" id="CP097218">
    <property type="protein sequence ID" value="UQN29829.1"/>
    <property type="molecule type" value="Genomic_DNA"/>
</dbReference>
<dbReference type="Proteomes" id="UP001055868">
    <property type="component" value="Chromosome"/>
</dbReference>
<evidence type="ECO:0000313" key="3">
    <source>
        <dbReference type="Proteomes" id="UP001055868"/>
    </source>
</evidence>
<dbReference type="RefSeq" id="WP_249479002.1">
    <property type="nucleotide sequence ID" value="NZ_CP097218.1"/>
</dbReference>
<dbReference type="PANTHER" id="PTHR43546">
    <property type="entry name" value="UPF0173 METAL-DEPENDENT HYDROLASE MJ1163-RELATED"/>
    <property type="match status" value="1"/>
</dbReference>
<keyword evidence="3" id="KW-1185">Reference proteome</keyword>
<evidence type="ECO:0000313" key="2">
    <source>
        <dbReference type="EMBL" id="UQN29829.1"/>
    </source>
</evidence>
<dbReference type="SUPFAM" id="SSF56281">
    <property type="entry name" value="Metallo-hydrolase/oxidoreductase"/>
    <property type="match status" value="1"/>
</dbReference>
<evidence type="ECO:0000259" key="1">
    <source>
        <dbReference type="SMART" id="SM00849"/>
    </source>
</evidence>
<dbReference type="InterPro" id="IPR050114">
    <property type="entry name" value="UPF0173_UPF0282_UlaG_hydrolase"/>
</dbReference>
<gene>
    <name evidence="2" type="ORF">M4486_00295</name>
</gene>
<dbReference type="InterPro" id="IPR036866">
    <property type="entry name" value="RibonucZ/Hydroxyglut_hydro"/>
</dbReference>
<dbReference type="PANTHER" id="PTHR43546:SF3">
    <property type="entry name" value="UPF0173 METAL-DEPENDENT HYDROLASE MJ1163"/>
    <property type="match status" value="1"/>
</dbReference>
<dbReference type="InterPro" id="IPR001279">
    <property type="entry name" value="Metallo-B-lactamas"/>
</dbReference>